<evidence type="ECO:0000313" key="10">
    <source>
        <dbReference type="Proteomes" id="UP001172155"/>
    </source>
</evidence>
<accession>A0AA40F4V7</accession>
<organism evidence="9 10">
    <name type="scientific">Schizothecium vesticola</name>
    <dbReference type="NCBI Taxonomy" id="314040"/>
    <lineage>
        <taxon>Eukaryota</taxon>
        <taxon>Fungi</taxon>
        <taxon>Dikarya</taxon>
        <taxon>Ascomycota</taxon>
        <taxon>Pezizomycotina</taxon>
        <taxon>Sordariomycetes</taxon>
        <taxon>Sordariomycetidae</taxon>
        <taxon>Sordariales</taxon>
        <taxon>Schizotheciaceae</taxon>
        <taxon>Schizothecium</taxon>
    </lineage>
</organism>
<keyword evidence="5" id="KW-0843">Virulence</keyword>
<keyword evidence="7" id="KW-0325">Glycoprotein</keyword>
<evidence type="ECO:0000313" key="9">
    <source>
        <dbReference type="EMBL" id="KAK0751298.1"/>
    </source>
</evidence>
<proteinExistence type="inferred from homology"/>
<protein>
    <recommendedName>
        <fullName evidence="11">Oxidase ustYa</fullName>
    </recommendedName>
</protein>
<comment type="pathway">
    <text evidence="2">Mycotoxin biosynthesis.</text>
</comment>
<dbReference type="EMBL" id="JAUKUD010000002">
    <property type="protein sequence ID" value="KAK0751298.1"/>
    <property type="molecule type" value="Genomic_DNA"/>
</dbReference>
<comment type="subcellular location">
    <subcellularLocation>
        <location evidence="1">Membrane</location>
        <topology evidence="1">Single-pass membrane protein</topology>
    </subcellularLocation>
</comment>
<dbReference type="GO" id="GO:0043386">
    <property type="term" value="P:mycotoxin biosynthetic process"/>
    <property type="evidence" value="ECO:0007669"/>
    <property type="project" value="InterPro"/>
</dbReference>
<comment type="caution">
    <text evidence="9">The sequence shown here is derived from an EMBL/GenBank/DDBJ whole genome shotgun (WGS) entry which is preliminary data.</text>
</comment>
<evidence type="ECO:0000256" key="3">
    <source>
        <dbReference type="ARBA" id="ARBA00022692"/>
    </source>
</evidence>
<evidence type="ECO:0000256" key="4">
    <source>
        <dbReference type="ARBA" id="ARBA00022989"/>
    </source>
</evidence>
<dbReference type="AlphaFoldDB" id="A0AA40F4V7"/>
<keyword evidence="10" id="KW-1185">Reference proteome</keyword>
<evidence type="ECO:0000256" key="6">
    <source>
        <dbReference type="ARBA" id="ARBA00023136"/>
    </source>
</evidence>
<evidence type="ECO:0000256" key="5">
    <source>
        <dbReference type="ARBA" id="ARBA00023026"/>
    </source>
</evidence>
<dbReference type="PANTHER" id="PTHR33365:SF4">
    <property type="entry name" value="CYCLOCHLOROTINE BIOSYNTHESIS PROTEIN O"/>
    <property type="match status" value="1"/>
</dbReference>
<sequence length="263" mass="29791">MACLQHQSDEDVESASFLRGGQKETLTEIDLRAPTQQAHSPWRLSYHLYAYMLAALVSFLLGRYSSPSYAKDENLPISQSMLSHVHHKPVTFQPSPLYNDDPFGPDSLSSPWHNLTPPGKGHIRVANPLAFNISGGYPLNDDPSHPSAEEYTVSVFHQLHCLAAIKSKTARLQDWYSGENDKEYLQFALGEEHVRDEHIYHCFDYLRQAIMCAGDTALERARVVNGRVVRGVDGWGADHWCRDWDAIWKWAEENRTGDLKGVD</sequence>
<evidence type="ECO:0000256" key="7">
    <source>
        <dbReference type="ARBA" id="ARBA00023180"/>
    </source>
</evidence>
<dbReference type="PANTHER" id="PTHR33365">
    <property type="entry name" value="YALI0B05434P"/>
    <property type="match status" value="1"/>
</dbReference>
<gene>
    <name evidence="9" type="ORF">B0T18DRAFT_425962</name>
</gene>
<keyword evidence="4" id="KW-1133">Transmembrane helix</keyword>
<comment type="similarity">
    <text evidence="8">Belongs to the ustYa family.</text>
</comment>
<dbReference type="InterPro" id="IPR021765">
    <property type="entry name" value="UstYa-like"/>
</dbReference>
<keyword evidence="3" id="KW-0812">Transmembrane</keyword>
<evidence type="ECO:0000256" key="2">
    <source>
        <dbReference type="ARBA" id="ARBA00004685"/>
    </source>
</evidence>
<dbReference type="Pfam" id="PF11807">
    <property type="entry name" value="UstYa"/>
    <property type="match status" value="1"/>
</dbReference>
<reference evidence="9" key="1">
    <citation type="submission" date="2023-06" db="EMBL/GenBank/DDBJ databases">
        <title>Genome-scale phylogeny and comparative genomics of the fungal order Sordariales.</title>
        <authorList>
            <consortium name="Lawrence Berkeley National Laboratory"/>
            <person name="Hensen N."/>
            <person name="Bonometti L."/>
            <person name="Westerberg I."/>
            <person name="Brannstrom I.O."/>
            <person name="Guillou S."/>
            <person name="Cros-Aarteil S."/>
            <person name="Calhoun S."/>
            <person name="Haridas S."/>
            <person name="Kuo A."/>
            <person name="Mondo S."/>
            <person name="Pangilinan J."/>
            <person name="Riley R."/>
            <person name="LaButti K."/>
            <person name="Andreopoulos B."/>
            <person name="Lipzen A."/>
            <person name="Chen C."/>
            <person name="Yanf M."/>
            <person name="Daum C."/>
            <person name="Ng V."/>
            <person name="Clum A."/>
            <person name="Steindorff A."/>
            <person name="Ohm R."/>
            <person name="Martin F."/>
            <person name="Silar P."/>
            <person name="Natvig D."/>
            <person name="Lalanne C."/>
            <person name="Gautier V."/>
            <person name="Ament-velasquez S.L."/>
            <person name="Kruys A."/>
            <person name="Hutchinson M.I."/>
            <person name="Powell A.J."/>
            <person name="Barry K."/>
            <person name="Miller A.N."/>
            <person name="Grigoriev I.V."/>
            <person name="Debuchy R."/>
            <person name="Gladieux P."/>
            <person name="Thoren M.H."/>
            <person name="Johannesson H."/>
        </authorList>
    </citation>
    <scope>NUCLEOTIDE SEQUENCE</scope>
    <source>
        <strain evidence="9">SMH3187-1</strain>
    </source>
</reference>
<name>A0AA40F4V7_9PEZI</name>
<evidence type="ECO:0000256" key="8">
    <source>
        <dbReference type="ARBA" id="ARBA00035112"/>
    </source>
</evidence>
<keyword evidence="6" id="KW-0472">Membrane</keyword>
<evidence type="ECO:0008006" key="11">
    <source>
        <dbReference type="Google" id="ProtNLM"/>
    </source>
</evidence>
<dbReference type="GO" id="GO:0016020">
    <property type="term" value="C:membrane"/>
    <property type="evidence" value="ECO:0007669"/>
    <property type="project" value="UniProtKB-SubCell"/>
</dbReference>
<dbReference type="Proteomes" id="UP001172155">
    <property type="component" value="Unassembled WGS sequence"/>
</dbReference>
<evidence type="ECO:0000256" key="1">
    <source>
        <dbReference type="ARBA" id="ARBA00004167"/>
    </source>
</evidence>